<dbReference type="Pfam" id="PF18642">
    <property type="entry name" value="IMPa_helical"/>
    <property type="match status" value="1"/>
</dbReference>
<gene>
    <name evidence="3" type="ORF">Thini_3879</name>
</gene>
<feature type="signal peptide" evidence="1">
    <location>
        <begin position="1"/>
        <end position="16"/>
    </location>
</feature>
<feature type="domain" description="Peptidase M60" evidence="2">
    <location>
        <begin position="590"/>
        <end position="953"/>
    </location>
</feature>
<protein>
    <recommendedName>
        <fullName evidence="2">Peptidase M60 domain-containing protein</fullName>
    </recommendedName>
</protein>
<dbReference type="Gene3D" id="2.60.40.10">
    <property type="entry name" value="Immunoglobulins"/>
    <property type="match status" value="1"/>
</dbReference>
<dbReference type="InterPro" id="IPR041549">
    <property type="entry name" value="IMPa_helical"/>
</dbReference>
<dbReference type="AlphaFoldDB" id="A0A656HM48"/>
<accession>A0A656HM48</accession>
<organism evidence="3 4">
    <name type="scientific">Thiothrix nivea (strain ATCC 35100 / DSM 5205 / JP2)</name>
    <dbReference type="NCBI Taxonomy" id="870187"/>
    <lineage>
        <taxon>Bacteria</taxon>
        <taxon>Pseudomonadati</taxon>
        <taxon>Pseudomonadota</taxon>
        <taxon>Gammaproteobacteria</taxon>
        <taxon>Thiotrichales</taxon>
        <taxon>Thiotrichaceae</taxon>
        <taxon>Thiothrix</taxon>
    </lineage>
</organism>
<evidence type="ECO:0000313" key="3">
    <source>
        <dbReference type="EMBL" id="EIJ36379.1"/>
    </source>
</evidence>
<dbReference type="PANTHER" id="PTHR15730:SF5">
    <property type="entry name" value="SI:CH211-210B2.2-RELATED"/>
    <property type="match status" value="1"/>
</dbReference>
<proteinExistence type="predicted"/>
<dbReference type="GO" id="GO:0016020">
    <property type="term" value="C:membrane"/>
    <property type="evidence" value="ECO:0007669"/>
    <property type="project" value="InterPro"/>
</dbReference>
<dbReference type="Pfam" id="PF05345">
    <property type="entry name" value="He_PIG"/>
    <property type="match status" value="1"/>
</dbReference>
<dbReference type="InterPro" id="IPR013783">
    <property type="entry name" value="Ig-like_fold"/>
</dbReference>
<dbReference type="InterPro" id="IPR042279">
    <property type="entry name" value="Pep_M60_3"/>
</dbReference>
<evidence type="ECO:0000259" key="2">
    <source>
        <dbReference type="PROSITE" id="PS51723"/>
    </source>
</evidence>
<name>A0A656HM48_THINJ</name>
<dbReference type="InterPro" id="IPR031161">
    <property type="entry name" value="Peptidase_M60_dom"/>
</dbReference>
<dbReference type="SUPFAM" id="SSF49313">
    <property type="entry name" value="Cadherin-like"/>
    <property type="match status" value="1"/>
</dbReference>
<dbReference type="Gene3D" id="1.10.390.30">
    <property type="entry name" value="Peptidase M60, enhancin-like domain 3"/>
    <property type="match status" value="1"/>
</dbReference>
<dbReference type="Proteomes" id="UP000005317">
    <property type="component" value="Unassembled WGS sequence"/>
</dbReference>
<dbReference type="EMBL" id="JH651384">
    <property type="protein sequence ID" value="EIJ36379.1"/>
    <property type="molecule type" value="Genomic_DNA"/>
</dbReference>
<dbReference type="InterPro" id="IPR035423">
    <property type="entry name" value="M60-like_N"/>
</dbReference>
<evidence type="ECO:0000256" key="1">
    <source>
        <dbReference type="SAM" id="SignalP"/>
    </source>
</evidence>
<dbReference type="Pfam" id="PF17291">
    <property type="entry name" value="M60-like_N"/>
    <property type="match status" value="1"/>
</dbReference>
<keyword evidence="4" id="KW-1185">Reference proteome</keyword>
<dbReference type="SMART" id="SM01276">
    <property type="entry name" value="M60-like"/>
    <property type="match status" value="1"/>
</dbReference>
<feature type="chain" id="PRO_5024822807" description="Peptidase M60 domain-containing protein" evidence="1">
    <location>
        <begin position="17"/>
        <end position="1088"/>
    </location>
</feature>
<dbReference type="InterPro" id="IPR015919">
    <property type="entry name" value="Cadherin-like_sf"/>
</dbReference>
<dbReference type="PROSITE" id="PS51723">
    <property type="entry name" value="PEPTIDASE_M60"/>
    <property type="match status" value="1"/>
</dbReference>
<dbReference type="GO" id="GO:0005509">
    <property type="term" value="F:calcium ion binding"/>
    <property type="evidence" value="ECO:0007669"/>
    <property type="project" value="InterPro"/>
</dbReference>
<dbReference type="Pfam" id="PF13402">
    <property type="entry name" value="Peptidase_M60"/>
    <property type="match status" value="1"/>
</dbReference>
<dbReference type="PANTHER" id="PTHR15730">
    <property type="entry name" value="EXPERIMENTAL AUTOIMMUNE PROSTATITIS ANTIGEN 2-RELATED"/>
    <property type="match status" value="1"/>
</dbReference>
<evidence type="ECO:0000313" key="4">
    <source>
        <dbReference type="Proteomes" id="UP000005317"/>
    </source>
</evidence>
<sequence precursor="true">MLIFFTVICTPVLSWAADPLTDEEKIAAILPIIFGLLDSNHAPSISGTPGTSANVGGAYSFTPTASDMDAGDTLTFSITNKPTWATFDTTTGKLSGSPTAADASTTTSNIIISVTDNKSAPVSLPAFSISVGADTAVQDALASGSADAVTTEELLSAMSGVLNGFTTQCEAALNTLYPNGLVPKADVNIGMLQSLTDTTPGWIPWIVANNAGSPKVYAYVRELPNGTRVVASGIPLFSPSEMKANFNDGADKTAILNLLKWLAGSKGKDVNGQLKSDTDFLNSHLNITYHGGAADWGYGDWNGLFKLDQWIGGNFNPSTGVTFAASGLPANWTNTKTNASWNVVDLTKLADANQDIFMLGEATDEAIDTVLAHAANGSPKGLYVQYSPPTYNTKVNSRLGIKKSGAWFGDDQLAYGDSVSLASQCAIGSTPALIALVHSLETGLPDFNYEAGDCLNNIGTVSCDLNKVTDAAGNSVAQLFNDGASAIRSRLLEWDSSGIDVFSLGSEYDLFKLAVLAGDKYRANIQYPMDKIATDDTAFYQALFADFTVHYSREGNAYQPDMGDFTDAQAALNAATTKTAIRTYTPTVYGEWTSTGLYAPPGKVITVRRTDSSDSEVKFRFNLLRESTRLWNENKYSRPRYMSSPVVTLEKGQTYTFSTPYGGSVYLGWNGVESGATPFTVEVTGVLDNPLLDAFDAVSIQSFLNDVLLTDSDWVDIKTPYAEIHSLKSYVLKSFDSQDGTTGNGYTPEDVQAYIEDLNNYLIAGNYEYAGFTGTGLQPLNDEASGFCGEFSLNSVDYLEDGTLRELCTDAIIHAKPRIQHINADINAACGALCSGNPFDSYAPIDPLGWGENHEMGHNLQRGRLKIYDGRSTEVSNNIFPLHTQWRWTVDQGLDKHPTQTSPANQEAFTLLQNAIAANTPANINHPLWSGSGTYDNAFLRLSFYMQLAYTQQSWDLYTKLYLMERIYTDAIKSDTKWSAVKDLLGFGSYPRADSDGVSGNDATTLSGNDFMYIAASNIAGKNYSDFFEAWGIEVSQMAKDQVAALGITTQVPKLFYYVHDELPAVMPTMADTIPLDGTRTWTVPTTP</sequence>
<dbReference type="NCBIfam" id="NF038322">
    <property type="entry name" value="ImpA_fam_HExGH"/>
    <property type="match status" value="1"/>
</dbReference>
<dbReference type="InterPro" id="IPR051244">
    <property type="entry name" value="TCAF"/>
</dbReference>
<reference evidence="4" key="1">
    <citation type="journal article" date="2011" name="Stand. Genomic Sci.">
        <title>Genome sequence of the filamentous, gliding Thiothrix nivea neotype strain (JP2(T)).</title>
        <authorList>
            <person name="Lapidus A."/>
            <person name="Nolan M."/>
            <person name="Lucas S."/>
            <person name="Glavina Del Rio T."/>
            <person name="Tice H."/>
            <person name="Cheng J.F."/>
            <person name="Tapia R."/>
            <person name="Han C."/>
            <person name="Goodwin L."/>
            <person name="Pitluck S."/>
            <person name="Liolios K."/>
            <person name="Pagani I."/>
            <person name="Ivanova N."/>
            <person name="Huntemann M."/>
            <person name="Mavromatis K."/>
            <person name="Mikhailova N."/>
            <person name="Pati A."/>
            <person name="Chen A."/>
            <person name="Palaniappan K."/>
            <person name="Land M."/>
            <person name="Brambilla E.M."/>
            <person name="Rohde M."/>
            <person name="Abt B."/>
            <person name="Verbarg S."/>
            <person name="Goker M."/>
            <person name="Bristow J."/>
            <person name="Eisen J.A."/>
            <person name="Markowitz V."/>
            <person name="Hugenholtz P."/>
            <person name="Kyrpides N.C."/>
            <person name="Klenk H.P."/>
            <person name="Woyke T."/>
        </authorList>
    </citation>
    <scope>NUCLEOTIDE SEQUENCE [LARGE SCALE GENOMIC DNA]</scope>
    <source>
        <strain evidence="4">ATCC 35100 / DSM 5205 / JP2</strain>
    </source>
</reference>
<keyword evidence="1" id="KW-0732">Signal</keyword>